<keyword evidence="9" id="KW-1185">Reference proteome</keyword>
<name>A0A851HR63_9GAMM</name>
<dbReference type="Gene3D" id="2.160.20.10">
    <property type="entry name" value="Single-stranded right-handed beta-helix, Pectin lyase-like"/>
    <property type="match status" value="1"/>
</dbReference>
<gene>
    <name evidence="8" type="ORF">HLV39_10420</name>
</gene>
<dbReference type="InterPro" id="IPR011050">
    <property type="entry name" value="Pectin_lyase_fold/virulence"/>
</dbReference>
<comment type="caution">
    <text evidence="8">The sequence shown here is derived from an EMBL/GenBank/DDBJ whole genome shotgun (WGS) entry which is preliminary data.</text>
</comment>
<evidence type="ECO:0000256" key="3">
    <source>
        <dbReference type="ARBA" id="ARBA00010085"/>
    </source>
</evidence>
<proteinExistence type="inferred from homology"/>
<evidence type="ECO:0000256" key="6">
    <source>
        <dbReference type="ARBA" id="ARBA00023235"/>
    </source>
</evidence>
<evidence type="ECO:0000256" key="5">
    <source>
        <dbReference type="ARBA" id="ARBA00022841"/>
    </source>
</evidence>
<dbReference type="EMBL" id="JABEVQ010000005">
    <property type="protein sequence ID" value="NWN91904.1"/>
    <property type="molecule type" value="Genomic_DNA"/>
</dbReference>
<sequence length="595" mass="62589">MSSHPLQALAAQGLEVFAQAFTGSAYCLFSLCPRVGNSVGKGLLRFLKIVCGLKTNNKQAGIIMGKQRKLSRLFMVSVIASGLLLTGCGDDGEDGKDGKDGKDGVAGNTDPEVMATTTSGFTITQDAVLVAPDAADGDDITEALSLALFDLPEDALVVLPKGRFTVTESIIVNSARGLTITGHGINETTLDFTTSHGDDAFRFQGGNGITVRDLGIYEAPKNGIKTTNVNGIHITHTATVWEGPLEADNGAYGLYPLKSQNVLMEDNYAYGSADAGIYVGQSENIVVRNNTAKNNVAGIEIENSSMADVYNNTAVGNSGGILSFDLPGLEKAYGRNVRIFNNEIYANNADNVGAGVVGAVPPGTGVIVLAASDVEIYNNRITDNDTTAVALTSYFLIEEDVEGYPANFGATMGDGWSPTLKNVYLHNNTIARNGSDPRGDLIAPIIDGYTSPGNSTLLPHTFPAILYDGLGELLSNLGEQGIGGFNAFVGQEAAADGVNYDPYGPGDRICANSNINGNPAPEYDEVNTGLVFAGNPDDAWIDINGSPQPQLLIDSMVNNTYLNCVQPRLAPARVNFRNKIYGCTGDDLAEAACAL</sequence>
<dbReference type="InterPro" id="IPR012334">
    <property type="entry name" value="Pectin_lyas_fold"/>
</dbReference>
<dbReference type="InterPro" id="IPR022441">
    <property type="entry name" value="Para_beta_helix_rpt-2"/>
</dbReference>
<dbReference type="GO" id="GO:0016853">
    <property type="term" value="F:isomerase activity"/>
    <property type="evidence" value="ECO:0007669"/>
    <property type="project" value="UniProtKB-KW"/>
</dbReference>
<accession>A0A851HR63</accession>
<dbReference type="InterPro" id="IPR022442">
    <property type="entry name" value="SO_2930-like_dom"/>
</dbReference>
<comment type="similarity">
    <text evidence="3">Belongs to the D-mannuronate C5-epimerase family.</text>
</comment>
<evidence type="ECO:0000313" key="8">
    <source>
        <dbReference type="EMBL" id="NWN91904.1"/>
    </source>
</evidence>
<dbReference type="NCBIfam" id="TIGR03804">
    <property type="entry name" value="para_beta_helix"/>
    <property type="match status" value="2"/>
</dbReference>
<evidence type="ECO:0000256" key="4">
    <source>
        <dbReference type="ARBA" id="ARBA00012124"/>
    </source>
</evidence>
<dbReference type="InterPro" id="IPR006626">
    <property type="entry name" value="PbH1"/>
</dbReference>
<keyword evidence="6" id="KW-0413">Isomerase</keyword>
<dbReference type="AlphaFoldDB" id="A0A851HR63"/>
<dbReference type="Proteomes" id="UP000536442">
    <property type="component" value="Unassembled WGS sequence"/>
</dbReference>
<evidence type="ECO:0000256" key="1">
    <source>
        <dbReference type="ARBA" id="ARBA00001550"/>
    </source>
</evidence>
<evidence type="ECO:0000259" key="7">
    <source>
        <dbReference type="Pfam" id="PF13229"/>
    </source>
</evidence>
<feature type="domain" description="Right handed beta helix" evidence="7">
    <location>
        <begin position="170"/>
        <end position="322"/>
    </location>
</feature>
<dbReference type="GO" id="GO:0042121">
    <property type="term" value="P:alginic acid biosynthetic process"/>
    <property type="evidence" value="ECO:0007669"/>
    <property type="project" value="UniProtKB-KW"/>
</dbReference>
<evidence type="ECO:0000313" key="9">
    <source>
        <dbReference type="Proteomes" id="UP000536442"/>
    </source>
</evidence>
<protein>
    <recommendedName>
        <fullName evidence="4">mannuronan 5-epimerase</fullName>
        <ecNumber evidence="4">5.1.3.37</ecNumber>
    </recommendedName>
</protein>
<evidence type="ECO:0000256" key="2">
    <source>
        <dbReference type="ARBA" id="ARBA00005182"/>
    </source>
</evidence>
<dbReference type="NCBIfam" id="TIGR03805">
    <property type="entry name" value="beta_helix_1"/>
    <property type="match status" value="1"/>
</dbReference>
<comment type="pathway">
    <text evidence="2">Glycan biosynthesis; alginate biosynthesis.</text>
</comment>
<reference evidence="8 9" key="1">
    <citation type="submission" date="2020-03" db="EMBL/GenBank/DDBJ databases">
        <title>Metagenomic, metatranscriptomic, and metabolomic analyses revealed the key microbes and metabolic features during the fermentation of ganjang, Korean traditional soy sauce.</title>
        <authorList>
            <person name="Chun B.H."/>
            <person name="Jeon C.O."/>
        </authorList>
    </citation>
    <scope>NUCLEOTIDE SEQUENCE [LARGE SCALE GENOMIC DNA]</scope>
    <source>
        <strain evidence="8 9">KG14</strain>
    </source>
</reference>
<organism evidence="8 9">
    <name type="scientific">Marinobacter adhaerens</name>
    <dbReference type="NCBI Taxonomy" id="1033846"/>
    <lineage>
        <taxon>Bacteria</taxon>
        <taxon>Pseudomonadati</taxon>
        <taxon>Pseudomonadota</taxon>
        <taxon>Gammaproteobacteria</taxon>
        <taxon>Pseudomonadales</taxon>
        <taxon>Marinobacteraceae</taxon>
        <taxon>Marinobacter</taxon>
    </lineage>
</organism>
<comment type="catalytic activity">
    <reaction evidence="1">
        <text>[(1-&gt;4)-beta-D-mannuronosyl](n) = [alginate](n)</text>
        <dbReference type="Rhea" id="RHEA:45572"/>
        <dbReference type="Rhea" id="RHEA-COMP:11264"/>
        <dbReference type="Rhea" id="RHEA-COMP:11270"/>
        <dbReference type="ChEBI" id="CHEBI:58187"/>
        <dbReference type="ChEBI" id="CHEBI:85311"/>
        <dbReference type="EC" id="5.1.3.37"/>
    </reaction>
</comment>
<dbReference type="SMART" id="SM00710">
    <property type="entry name" value="PbH1"/>
    <property type="match status" value="8"/>
</dbReference>
<dbReference type="EC" id="5.1.3.37" evidence="4"/>
<dbReference type="InterPro" id="IPR039448">
    <property type="entry name" value="Beta_helix"/>
</dbReference>
<keyword evidence="5" id="KW-0016">Alginate biosynthesis</keyword>
<dbReference type="SUPFAM" id="SSF51126">
    <property type="entry name" value="Pectin lyase-like"/>
    <property type="match status" value="1"/>
</dbReference>
<dbReference type="Pfam" id="PF13229">
    <property type="entry name" value="Beta_helix"/>
    <property type="match status" value="1"/>
</dbReference>